<keyword evidence="8" id="KW-1185">Reference proteome</keyword>
<keyword evidence="4 7" id="KW-0503">Monooxygenase</keyword>
<evidence type="ECO:0000256" key="5">
    <source>
        <dbReference type="SAM" id="MobiDB-lite"/>
    </source>
</evidence>
<keyword evidence="3" id="KW-0560">Oxidoreductase</keyword>
<dbReference type="InterPro" id="IPR011251">
    <property type="entry name" value="Luciferase-like_dom"/>
</dbReference>
<dbReference type="AlphaFoldDB" id="A0A239JT72"/>
<protein>
    <submittedName>
        <fullName evidence="7">Luciferase-like monooxygenase</fullName>
    </submittedName>
</protein>
<name>A0A239JT72_9ACTN</name>
<dbReference type="Gene3D" id="3.20.20.30">
    <property type="entry name" value="Luciferase-like domain"/>
    <property type="match status" value="1"/>
</dbReference>
<accession>A0A239JT72</accession>
<sequence length="350" mass="37023">MTPTHRARPRLRFGARLDPDATAPLLRIAQDADRYGLDLLGIRDLPHRRGTADALTLLAAVLTGTSRIRALPAVACLPLRPPAALAKAIATMDLLSGGRVELGLGAGADPAGIEAYGGVRPGGLGALRAVEEAVRLIRLHWSDQAGLHIEGAHYRFAAPDAGPRPRRTIGIWLGVTGPRGIDLAGRLADGWIVPSSRVPPKRLADGRRRFDDAAAQAGRDPDTLRRVYILEGSLDGPDSQGFLHGPPRQWVYELTELAIGHGVDTFLYAGDPANLPVFAMEVVPAVREKMAEEKKGLGSPQGEVSPQGEMSIQEGDPLEPPSGLAGPFPDPLAHLGETASNPPGRATSGR</sequence>
<dbReference type="SUPFAM" id="SSF51679">
    <property type="entry name" value="Bacterial luciferase-like"/>
    <property type="match status" value="1"/>
</dbReference>
<evidence type="ECO:0000256" key="1">
    <source>
        <dbReference type="ARBA" id="ARBA00022630"/>
    </source>
</evidence>
<keyword evidence="2" id="KW-0288">FMN</keyword>
<evidence type="ECO:0000256" key="3">
    <source>
        <dbReference type="ARBA" id="ARBA00023002"/>
    </source>
</evidence>
<dbReference type="PANTHER" id="PTHR42847:SF4">
    <property type="entry name" value="ALKANESULFONATE MONOOXYGENASE-RELATED"/>
    <property type="match status" value="1"/>
</dbReference>
<feature type="domain" description="Luciferase-like" evidence="6">
    <location>
        <begin position="21"/>
        <end position="227"/>
    </location>
</feature>
<keyword evidence="1" id="KW-0285">Flavoprotein</keyword>
<gene>
    <name evidence="7" type="ORF">SAMN05443665_1015127</name>
</gene>
<dbReference type="GO" id="GO:0046306">
    <property type="term" value="P:alkanesulfonate catabolic process"/>
    <property type="evidence" value="ECO:0007669"/>
    <property type="project" value="TreeGrafter"/>
</dbReference>
<evidence type="ECO:0000259" key="6">
    <source>
        <dbReference type="Pfam" id="PF00296"/>
    </source>
</evidence>
<reference evidence="7 8" key="1">
    <citation type="submission" date="2017-06" db="EMBL/GenBank/DDBJ databases">
        <authorList>
            <person name="Kim H.J."/>
            <person name="Triplett B.A."/>
        </authorList>
    </citation>
    <scope>NUCLEOTIDE SEQUENCE [LARGE SCALE GENOMIC DNA]</scope>
    <source>
        <strain evidence="7 8">DSM 44715</strain>
    </source>
</reference>
<evidence type="ECO:0000313" key="7">
    <source>
        <dbReference type="EMBL" id="SNT08014.1"/>
    </source>
</evidence>
<evidence type="ECO:0000313" key="8">
    <source>
        <dbReference type="Proteomes" id="UP000198318"/>
    </source>
</evidence>
<dbReference type="OrthoDB" id="9775082at2"/>
<evidence type="ECO:0000256" key="2">
    <source>
        <dbReference type="ARBA" id="ARBA00022643"/>
    </source>
</evidence>
<proteinExistence type="predicted"/>
<evidence type="ECO:0000256" key="4">
    <source>
        <dbReference type="ARBA" id="ARBA00023033"/>
    </source>
</evidence>
<dbReference type="RefSeq" id="WP_089327127.1">
    <property type="nucleotide sequence ID" value="NZ_FZOR01000015.1"/>
</dbReference>
<dbReference type="EMBL" id="FZOR01000015">
    <property type="protein sequence ID" value="SNT08014.1"/>
    <property type="molecule type" value="Genomic_DNA"/>
</dbReference>
<dbReference type="Proteomes" id="UP000198318">
    <property type="component" value="Unassembled WGS sequence"/>
</dbReference>
<dbReference type="GO" id="GO:0008726">
    <property type="term" value="F:alkanesulfonate monooxygenase activity"/>
    <property type="evidence" value="ECO:0007669"/>
    <property type="project" value="TreeGrafter"/>
</dbReference>
<dbReference type="InterPro" id="IPR050172">
    <property type="entry name" value="SsuD_RutA_monooxygenase"/>
</dbReference>
<feature type="region of interest" description="Disordered" evidence="5">
    <location>
        <begin position="291"/>
        <end position="350"/>
    </location>
</feature>
<dbReference type="PANTHER" id="PTHR42847">
    <property type="entry name" value="ALKANESULFONATE MONOOXYGENASE"/>
    <property type="match status" value="1"/>
</dbReference>
<dbReference type="InterPro" id="IPR036661">
    <property type="entry name" value="Luciferase-like_sf"/>
</dbReference>
<dbReference type="Pfam" id="PF00296">
    <property type="entry name" value="Bac_luciferase"/>
    <property type="match status" value="1"/>
</dbReference>
<organism evidence="7 8">
    <name type="scientific">Actinomadura meyerae</name>
    <dbReference type="NCBI Taxonomy" id="240840"/>
    <lineage>
        <taxon>Bacteria</taxon>
        <taxon>Bacillati</taxon>
        <taxon>Actinomycetota</taxon>
        <taxon>Actinomycetes</taxon>
        <taxon>Streptosporangiales</taxon>
        <taxon>Thermomonosporaceae</taxon>
        <taxon>Actinomadura</taxon>
    </lineage>
</organism>